<proteinExistence type="predicted"/>
<comment type="caution">
    <text evidence="2">The sequence shown here is derived from an EMBL/GenBank/DDBJ whole genome shotgun (WGS) entry which is preliminary data.</text>
</comment>
<reference evidence="2 3" key="1">
    <citation type="submission" date="2018-08" db="EMBL/GenBank/DDBJ databases">
        <title>Genomic investigation of the strawberry pathogen Phytophthora fragariae indicates pathogenicity is determined by transcriptional variation in three key races.</title>
        <authorList>
            <person name="Adams T.M."/>
            <person name="Armitage A.D."/>
            <person name="Sobczyk M.K."/>
            <person name="Bates H.J."/>
            <person name="Dunwell J.M."/>
            <person name="Nellist C.F."/>
            <person name="Harrison R.J."/>
        </authorList>
    </citation>
    <scope>NUCLEOTIDE SEQUENCE [LARGE SCALE GENOMIC DNA]</scope>
    <source>
        <strain evidence="2 3">SCRP333</strain>
    </source>
</reference>
<accession>A0A6A4C647</accession>
<evidence type="ECO:0000313" key="2">
    <source>
        <dbReference type="EMBL" id="KAE9284619.1"/>
    </source>
</evidence>
<keyword evidence="1" id="KW-0175">Coiled coil</keyword>
<sequence>MVLTRAQAAAQAAAQASTQAAAQAATQAGMQDLDPEEATALVEYSSARQASVAQFAAGSDELIAHLAQHFIAQTQALDAEQAMLYSQQQGQCDAQNAALMAVQASAEANVLHLTEQQRVIAQQLGEALTATHREIQEKFQHLEVYENKKKGEIEHFVNEKIDQALQEVQKTSNETQMALASQNGGARARFEEVEANISNNLEAIPARIYQVVEDQLAVLRGEMRPGEDINHLVQRMVEVSSTGAAESIKSALEAELRDARGEMQREIVSGVEGPMREYVRQLVLELTAQSDSQLEARIQRALTNTQANVNAQNQRQADVTSIEAKICSDLKTIPARIHEVVDDKLAELRGEMRPNEDINHFVQRMVNETSSGAAESNKRTLEAELRDARDEIQREIVSDVEGPMREYARQLVLELTAQKNSQLEARVQRALINTQADVNFQCQRQADATSISQEKLQRHISQIRSETIPVDETAIKALIQAVLRSEVDKKSKLEQETQCSENPTISGPDRVDFTAQTNATIERSIQAAANTIGNAIKIGIRDLSAMKDSYRERQKLFDDAQVEDDEDEDKMSTEEFRLQRRIQDAWRRTYIDVRRGSTVLNAAGNVLLGEDAHDEDSEEIAVSRTRTCVHEEEAIDLK</sequence>
<name>A0A6A4C647_9STRA</name>
<dbReference type="AlphaFoldDB" id="A0A6A4C647"/>
<gene>
    <name evidence="2" type="ORF">PR003_g26807</name>
</gene>
<protein>
    <submittedName>
        <fullName evidence="2">Uncharacterized protein</fullName>
    </submittedName>
</protein>
<keyword evidence="3" id="KW-1185">Reference proteome</keyword>
<feature type="coiled-coil region" evidence="1">
    <location>
        <begin position="371"/>
        <end position="433"/>
    </location>
</feature>
<evidence type="ECO:0000256" key="1">
    <source>
        <dbReference type="SAM" id="Coils"/>
    </source>
</evidence>
<dbReference type="Proteomes" id="UP000434957">
    <property type="component" value="Unassembled WGS sequence"/>
</dbReference>
<dbReference type="EMBL" id="QXFT01003563">
    <property type="protein sequence ID" value="KAE9284619.1"/>
    <property type="molecule type" value="Genomic_DNA"/>
</dbReference>
<organism evidence="2 3">
    <name type="scientific">Phytophthora rubi</name>
    <dbReference type="NCBI Taxonomy" id="129364"/>
    <lineage>
        <taxon>Eukaryota</taxon>
        <taxon>Sar</taxon>
        <taxon>Stramenopiles</taxon>
        <taxon>Oomycota</taxon>
        <taxon>Peronosporomycetes</taxon>
        <taxon>Peronosporales</taxon>
        <taxon>Peronosporaceae</taxon>
        <taxon>Phytophthora</taxon>
    </lineage>
</organism>
<evidence type="ECO:0000313" key="3">
    <source>
        <dbReference type="Proteomes" id="UP000434957"/>
    </source>
</evidence>